<evidence type="ECO:0000259" key="8">
    <source>
        <dbReference type="Pfam" id="PF17403"/>
    </source>
</evidence>
<sequence>MDHEAQRLQDSPADLKPVEVASQVHPKVSKRSTCTGSSMEDTIAALSPASGLTFPLQVSSLLETTSLPYHENEELIDFLSTLKTLLLAIPPVQPISLETSRRRLQRLGIGLALDDPKETVQWSFAFKAPQDIKVVGSWVMQNGVKLAKGKGRCNCIDLLVEMPLEVLQEKDYLSNRYFHKRAHYLACLAASLSSSLSSSPFGADFDLAYDNLRSDPSKPVLLLKPKGARPSATFKPSIRLIPSYPSTLFPVGKLSPQRANLKPSPQPSPRYNQSVLLDSTAIHFSHLSYFTELSNSHPAFKKTCRLIKVWAKQRGFYHPTGGSLSDPPLLFGFESFGWLINFIIAHVLVGGSKSGKKMTQPASIVGSDEIILFTHVIDWLAQWNIESLIKMNPIPNSGSLSDGYEFDGEGGALIDPTGKINLIANIPLGALQLLRQSAIHSSALLKSGYDVFDSLFLRSQLSFSCSFDYHFTMKLSARDLKRLCQNCECTSTTNAILAISKNISKACSNRLLGFGFLTDISDHVKPVINDATSAVKTTVSLKLGILLDPTHAFNIITHGPSPDALPTEAAAFREFWGAKCDLRRFQDGAIEECVSWEVSDPLERLKIIQQVIRWVLVEKLGFADSKQTLSDFVGAFDALIVEDPRYVQKIYDKDPKCLGFTNVMKCFNEFTSELKALNKDKSLPLAITSVQPTSEHLRYSSVFVPGPRKMKGYRYQSDASKYLPGMSCQLKFESSGKWPEDLEAIQKIKAALLAKISDGLSQNQHVIKSDIVFYHNALPIGDNVALEVLHSSGYCFVLSVCYEREEMLFEKALSDCKARNKLDGETDMILEALTSYRRKFVKLRRHHDAIAALQTRFPSFSYTVRIIKRWFASHLLSSQISTEMVELLASAVYLTTQNDQLPPATGSSGFLRFLKLMKEWEWREKPLLIPLQSSIGHSSATLTHFPVDLIRPVITNFASIRKRDPGFHHSTYFIATEDDLDGSNWLWANSRPKLIAVNQLQPQRIIADRIQVLAIASLSALESGLDQDIHEFNVRTIFKSPLQDYDFHLVIDLAAITRVHQSLDRQKYDNVHPLGLPAQIEDDPISHFVKELQRLHGDTIIFFYDALGGTTIAGIFNPLLLQPRTMKTHNHDYLTKPVSDQPIRTKVSVVMDRESTLQNIQRFGSGIIHQVLRKGVDY</sequence>
<dbReference type="GO" id="GO:0006409">
    <property type="term" value="P:tRNA export from nucleus"/>
    <property type="evidence" value="ECO:0007669"/>
    <property type="project" value="TreeGrafter"/>
</dbReference>
<dbReference type="Pfam" id="PF17406">
    <property type="entry name" value="Nrap_D5"/>
    <property type="match status" value="1"/>
</dbReference>
<keyword evidence="14" id="KW-1185">Reference proteome</keyword>
<feature type="domain" description="Nrap protein" evidence="7">
    <location>
        <begin position="156"/>
        <end position="292"/>
    </location>
</feature>
<dbReference type="Pfam" id="PF17407">
    <property type="entry name" value="Nrap_D6"/>
    <property type="match status" value="1"/>
</dbReference>
<dbReference type="Pfam" id="PF17403">
    <property type="entry name" value="Nrap_D2"/>
    <property type="match status" value="1"/>
</dbReference>
<dbReference type="InterPro" id="IPR035369">
    <property type="entry name" value="Nrap_D4"/>
</dbReference>
<keyword evidence="6" id="KW-0812">Transmembrane</keyword>
<dbReference type="Gene3D" id="1.10.1410.10">
    <property type="match status" value="1"/>
</dbReference>
<dbReference type="EMBL" id="MU167232">
    <property type="protein sequence ID" value="KAG0148906.1"/>
    <property type="molecule type" value="Genomic_DNA"/>
</dbReference>
<keyword evidence="4 5" id="KW-0539">Nucleus</keyword>
<feature type="transmembrane region" description="Helical" evidence="6">
    <location>
        <begin position="1101"/>
        <end position="1121"/>
    </location>
</feature>
<name>A0A9P6NSU3_9BASI</name>
<feature type="domain" description="Nrap protein" evidence="10">
    <location>
        <begin position="658"/>
        <end position="855"/>
    </location>
</feature>
<dbReference type="Pfam" id="PF03813">
    <property type="entry name" value="Nrap"/>
    <property type="match status" value="1"/>
</dbReference>
<feature type="domain" description="Nrap protein" evidence="8">
    <location>
        <begin position="299"/>
        <end position="458"/>
    </location>
</feature>
<dbReference type="InterPro" id="IPR035371">
    <property type="entry name" value="Nrap_D6"/>
</dbReference>
<keyword evidence="6" id="KW-1133">Transmembrane helix</keyword>
<dbReference type="GO" id="GO:0032545">
    <property type="term" value="C:CURI complex"/>
    <property type="evidence" value="ECO:0007669"/>
    <property type="project" value="TreeGrafter"/>
</dbReference>
<feature type="domain" description="Nrap protein" evidence="11">
    <location>
        <begin position="857"/>
        <end position="1039"/>
    </location>
</feature>
<dbReference type="InterPro" id="IPR005554">
    <property type="entry name" value="NOL6/Upt22"/>
</dbReference>
<comment type="similarity">
    <text evidence="2 5">Belongs to the NRAP family.</text>
</comment>
<evidence type="ECO:0000259" key="11">
    <source>
        <dbReference type="Pfam" id="PF17406"/>
    </source>
</evidence>
<evidence type="ECO:0000313" key="14">
    <source>
        <dbReference type="Proteomes" id="UP000886653"/>
    </source>
</evidence>
<keyword evidence="5" id="KW-0687">Ribonucleoprotein</keyword>
<proteinExistence type="inferred from homology"/>
<evidence type="ECO:0000259" key="9">
    <source>
        <dbReference type="Pfam" id="PF17404"/>
    </source>
</evidence>
<dbReference type="PANTHER" id="PTHR17972:SF0">
    <property type="entry name" value="NUCLEOLAR PROTEIN 6"/>
    <property type="match status" value="1"/>
</dbReference>
<dbReference type="Gene3D" id="3.30.70.3030">
    <property type="match status" value="1"/>
</dbReference>
<evidence type="ECO:0000259" key="12">
    <source>
        <dbReference type="Pfam" id="PF17407"/>
    </source>
</evidence>
<dbReference type="InterPro" id="IPR035367">
    <property type="entry name" value="Nrap_D2"/>
</dbReference>
<dbReference type="OrthoDB" id="10251401at2759"/>
<comment type="caution">
    <text evidence="13">The sequence shown here is derived from an EMBL/GenBank/DDBJ whole genome shotgun (WGS) entry which is preliminary data.</text>
</comment>
<dbReference type="GO" id="GO:0032040">
    <property type="term" value="C:small-subunit processome"/>
    <property type="evidence" value="ECO:0007669"/>
    <property type="project" value="TreeGrafter"/>
</dbReference>
<evidence type="ECO:0000256" key="2">
    <source>
        <dbReference type="ARBA" id="ARBA00006674"/>
    </source>
</evidence>
<evidence type="ECO:0000256" key="5">
    <source>
        <dbReference type="RuleBase" id="RU364032"/>
    </source>
</evidence>
<accession>A0A9P6NSU3</accession>
<evidence type="ECO:0000256" key="1">
    <source>
        <dbReference type="ARBA" id="ARBA00004604"/>
    </source>
</evidence>
<dbReference type="InterPro" id="IPR035082">
    <property type="entry name" value="Nrap_D1"/>
</dbReference>
<gene>
    <name evidence="13" type="ORF">CROQUDRAFT_371363</name>
</gene>
<dbReference type="InterPro" id="IPR035368">
    <property type="entry name" value="Nrap_D3"/>
</dbReference>
<keyword evidence="3 5" id="KW-0694">RNA-binding</keyword>
<reference evidence="13" key="1">
    <citation type="submission" date="2013-11" db="EMBL/GenBank/DDBJ databases">
        <title>Genome sequence of the fusiform rust pathogen reveals effectors for host alternation and coevolution with pine.</title>
        <authorList>
            <consortium name="DOE Joint Genome Institute"/>
            <person name="Smith K."/>
            <person name="Pendleton A."/>
            <person name="Kubisiak T."/>
            <person name="Anderson C."/>
            <person name="Salamov A."/>
            <person name="Aerts A."/>
            <person name="Riley R."/>
            <person name="Clum A."/>
            <person name="Lindquist E."/>
            <person name="Ence D."/>
            <person name="Campbell M."/>
            <person name="Kronenberg Z."/>
            <person name="Feau N."/>
            <person name="Dhillon B."/>
            <person name="Hamelin R."/>
            <person name="Burleigh J."/>
            <person name="Smith J."/>
            <person name="Yandell M."/>
            <person name="Nelson C."/>
            <person name="Grigoriev I."/>
            <person name="Davis J."/>
        </authorList>
    </citation>
    <scope>NUCLEOTIDE SEQUENCE</scope>
    <source>
        <strain evidence="13">G11</strain>
    </source>
</reference>
<organism evidence="13 14">
    <name type="scientific">Cronartium quercuum f. sp. fusiforme G11</name>
    <dbReference type="NCBI Taxonomy" id="708437"/>
    <lineage>
        <taxon>Eukaryota</taxon>
        <taxon>Fungi</taxon>
        <taxon>Dikarya</taxon>
        <taxon>Basidiomycota</taxon>
        <taxon>Pucciniomycotina</taxon>
        <taxon>Pucciniomycetes</taxon>
        <taxon>Pucciniales</taxon>
        <taxon>Coleosporiaceae</taxon>
        <taxon>Cronartium</taxon>
    </lineage>
</organism>
<dbReference type="GO" id="GO:0003723">
    <property type="term" value="F:RNA binding"/>
    <property type="evidence" value="ECO:0007669"/>
    <property type="project" value="UniProtKB-KW"/>
</dbReference>
<evidence type="ECO:0000256" key="4">
    <source>
        <dbReference type="ARBA" id="ARBA00023242"/>
    </source>
</evidence>
<evidence type="ECO:0000313" key="13">
    <source>
        <dbReference type="EMBL" id="KAG0148906.1"/>
    </source>
</evidence>
<dbReference type="AlphaFoldDB" id="A0A9P6NSU3"/>
<dbReference type="InterPro" id="IPR035370">
    <property type="entry name" value="Nrap_D5"/>
</dbReference>
<evidence type="ECO:0000259" key="10">
    <source>
        <dbReference type="Pfam" id="PF17405"/>
    </source>
</evidence>
<evidence type="ECO:0000259" key="7">
    <source>
        <dbReference type="Pfam" id="PF03813"/>
    </source>
</evidence>
<comment type="subcellular location">
    <subcellularLocation>
        <location evidence="1 5">Nucleus</location>
        <location evidence="1 5">Nucleolus</location>
    </subcellularLocation>
</comment>
<feature type="domain" description="Nrap protein" evidence="9">
    <location>
        <begin position="465"/>
        <end position="620"/>
    </location>
</feature>
<evidence type="ECO:0000256" key="6">
    <source>
        <dbReference type="SAM" id="Phobius"/>
    </source>
</evidence>
<evidence type="ECO:0000256" key="3">
    <source>
        <dbReference type="ARBA" id="ARBA00022884"/>
    </source>
</evidence>
<protein>
    <recommendedName>
        <fullName evidence="5">U3 small nucleolar RNA-associated protein 22</fullName>
    </recommendedName>
</protein>
<dbReference type="Proteomes" id="UP000886653">
    <property type="component" value="Unassembled WGS sequence"/>
</dbReference>
<dbReference type="GO" id="GO:0006364">
    <property type="term" value="P:rRNA processing"/>
    <property type="evidence" value="ECO:0007669"/>
    <property type="project" value="UniProtKB-KW"/>
</dbReference>
<keyword evidence="5" id="KW-0690">Ribosome biogenesis</keyword>
<dbReference type="Pfam" id="PF17404">
    <property type="entry name" value="Nrap_D3"/>
    <property type="match status" value="1"/>
</dbReference>
<keyword evidence="6" id="KW-0472">Membrane</keyword>
<dbReference type="GO" id="GO:0034456">
    <property type="term" value="C:UTP-C complex"/>
    <property type="evidence" value="ECO:0007669"/>
    <property type="project" value="TreeGrafter"/>
</dbReference>
<keyword evidence="5" id="KW-0698">rRNA processing</keyword>
<dbReference type="PANTHER" id="PTHR17972">
    <property type="entry name" value="NUCLEOLAR RNA-ASSOCIATED PROTEIN"/>
    <property type="match status" value="1"/>
</dbReference>
<dbReference type="Pfam" id="PF17405">
    <property type="entry name" value="Nrap_D4"/>
    <property type="match status" value="1"/>
</dbReference>
<feature type="domain" description="Nrap protein" evidence="12">
    <location>
        <begin position="1042"/>
        <end position="1171"/>
    </location>
</feature>